<feature type="transmembrane region" description="Helical" evidence="1">
    <location>
        <begin position="75"/>
        <end position="97"/>
    </location>
</feature>
<protein>
    <submittedName>
        <fullName evidence="2">SoxR reducing system RseC family protein</fullName>
    </submittedName>
</protein>
<keyword evidence="1" id="KW-0472">Membrane</keyword>
<dbReference type="RefSeq" id="WP_255027145.1">
    <property type="nucleotide sequence ID" value="NZ_JANDHW010000006.1"/>
</dbReference>
<proteinExistence type="predicted"/>
<gene>
    <name evidence="2" type="ORF">NMU02_07675</name>
</gene>
<keyword evidence="3" id="KW-1185">Reference proteome</keyword>
<dbReference type="Proteomes" id="UP001205603">
    <property type="component" value="Unassembled WGS sequence"/>
</dbReference>
<sequence>MSKLIKHKGIIKDIRNGIAKVEITQLSACSGCHARSYCSASDKKEKIIEVSCNGNSFKTGETVILISNSDIEREALLIAFVYPFFCLVAVLIIVYFLSRNETIAGITSLAILVPYYIIIGLYKKKLKKKFVFSLHKTD</sequence>
<reference evidence="2 3" key="1">
    <citation type="submission" date="2022-07" db="EMBL/GenBank/DDBJ databases">
        <title>Fecal culturing of patients with breast cancer.</title>
        <authorList>
            <person name="Teng N.M.Y."/>
            <person name="Kiu R."/>
            <person name="Evans R."/>
            <person name="Baker D.J."/>
            <person name="Zenner C."/>
            <person name="Robinson S.D."/>
            <person name="Hall L.J."/>
        </authorList>
    </citation>
    <scope>NUCLEOTIDE SEQUENCE [LARGE SCALE GENOMIC DNA]</scope>
    <source>
        <strain evidence="2 3">LH1063</strain>
    </source>
</reference>
<evidence type="ECO:0000256" key="1">
    <source>
        <dbReference type="SAM" id="Phobius"/>
    </source>
</evidence>
<comment type="caution">
    <text evidence="2">The sequence shown here is derived from an EMBL/GenBank/DDBJ whole genome shotgun (WGS) entry which is preliminary data.</text>
</comment>
<keyword evidence="1" id="KW-0812">Transmembrane</keyword>
<feature type="transmembrane region" description="Helical" evidence="1">
    <location>
        <begin position="103"/>
        <end position="122"/>
    </location>
</feature>
<evidence type="ECO:0000313" key="3">
    <source>
        <dbReference type="Proteomes" id="UP001205603"/>
    </source>
</evidence>
<evidence type="ECO:0000313" key="2">
    <source>
        <dbReference type="EMBL" id="MCP9611965.1"/>
    </source>
</evidence>
<dbReference type="PANTHER" id="PTHR35867:SF1">
    <property type="entry name" value="PROTEIN RSEC"/>
    <property type="match status" value="1"/>
</dbReference>
<dbReference type="InterPro" id="IPR007359">
    <property type="entry name" value="SigmaE_reg_RseC_MucC"/>
</dbReference>
<dbReference type="PANTHER" id="PTHR35867">
    <property type="entry name" value="PROTEIN RSEC"/>
    <property type="match status" value="1"/>
</dbReference>
<name>A0ABT1MH62_9BACT</name>
<organism evidence="2 3">
    <name type="scientific">Coprobacter tertius</name>
    <dbReference type="NCBI Taxonomy" id="2944915"/>
    <lineage>
        <taxon>Bacteria</taxon>
        <taxon>Pseudomonadati</taxon>
        <taxon>Bacteroidota</taxon>
        <taxon>Bacteroidia</taxon>
        <taxon>Bacteroidales</taxon>
        <taxon>Barnesiellaceae</taxon>
        <taxon>Coprobacter</taxon>
    </lineage>
</organism>
<dbReference type="Pfam" id="PF04246">
    <property type="entry name" value="RseC_MucC"/>
    <property type="match status" value="1"/>
</dbReference>
<dbReference type="EMBL" id="JANDHW010000006">
    <property type="protein sequence ID" value="MCP9611965.1"/>
    <property type="molecule type" value="Genomic_DNA"/>
</dbReference>
<keyword evidence="1" id="KW-1133">Transmembrane helix</keyword>
<accession>A0ABT1MH62</accession>